<dbReference type="SUPFAM" id="SSF54665">
    <property type="entry name" value="CO dehydrogenase molybdoprotein N-domain-like"/>
    <property type="match status" value="1"/>
</dbReference>
<feature type="non-terminal residue" evidence="3">
    <location>
        <position position="1"/>
    </location>
</feature>
<sequence>GGGGRGVGVRGGGGGRVARGGGGRGGRGRRGGGRGGLLPEASAGAIAPPADLLHGLGLCPPAARWDGARYRGSALESVNLGEARAQAGVVAVVRREHFVGVVAVTPAHARQALACMAPVWRGDGPPAREETAAPSEEDSDGDREYLWRSAETASGARVAAWCLDGRLTLWLPPPAAASQAWLRRELAALVDCWPLYTS</sequence>
<comment type="caution">
    <text evidence="3">The sequence shown here is derived from an EMBL/GenBank/DDBJ whole genome shotgun (WGS) entry which is preliminary data.</text>
</comment>
<reference evidence="3 4" key="1">
    <citation type="submission" date="2020-04" db="EMBL/GenBank/DDBJ databases">
        <title>Achromobacter ruhlandii genome sequencing and assembly.</title>
        <authorList>
            <person name="Martins R.C.R."/>
            <person name="Perdigao-Neto L.V."/>
            <person name="Levin A.S.S."/>
            <person name="Costa S.F."/>
        </authorList>
    </citation>
    <scope>NUCLEOTIDE SEQUENCE [LARGE SCALE GENOMIC DNA]</scope>
    <source>
        <strain evidence="3 4">9035ralo</strain>
    </source>
</reference>
<dbReference type="EMBL" id="JABBZE010001013">
    <property type="protein sequence ID" value="NMU93924.1"/>
    <property type="molecule type" value="Genomic_DNA"/>
</dbReference>
<dbReference type="Proteomes" id="UP000542405">
    <property type="component" value="Unassembled WGS sequence"/>
</dbReference>
<protein>
    <recommendedName>
        <fullName evidence="2">Aldehyde oxidase/xanthine dehydrogenase a/b hammerhead domain-containing protein</fullName>
    </recommendedName>
</protein>
<accession>A0A848NS85</accession>
<evidence type="ECO:0000313" key="4">
    <source>
        <dbReference type="Proteomes" id="UP000542405"/>
    </source>
</evidence>
<evidence type="ECO:0000259" key="2">
    <source>
        <dbReference type="SMART" id="SM01008"/>
    </source>
</evidence>
<evidence type="ECO:0000313" key="3">
    <source>
        <dbReference type="EMBL" id="NMU93924.1"/>
    </source>
</evidence>
<evidence type="ECO:0000256" key="1">
    <source>
        <dbReference type="SAM" id="MobiDB-lite"/>
    </source>
</evidence>
<dbReference type="InterPro" id="IPR000674">
    <property type="entry name" value="Ald_Oxase/Xan_DH_a/b"/>
</dbReference>
<name>A0A848NS85_9BURK</name>
<feature type="region of interest" description="Disordered" evidence="1">
    <location>
        <begin position="123"/>
        <end position="143"/>
    </location>
</feature>
<organism evidence="3 4">
    <name type="scientific">Achromobacter ruhlandii</name>
    <dbReference type="NCBI Taxonomy" id="72557"/>
    <lineage>
        <taxon>Bacteria</taxon>
        <taxon>Pseudomonadati</taxon>
        <taxon>Pseudomonadota</taxon>
        <taxon>Betaproteobacteria</taxon>
        <taxon>Burkholderiales</taxon>
        <taxon>Alcaligenaceae</taxon>
        <taxon>Achromobacter</taxon>
    </lineage>
</organism>
<proteinExistence type="predicted"/>
<feature type="domain" description="Aldehyde oxidase/xanthine dehydrogenase a/b hammerhead" evidence="2">
    <location>
        <begin position="43"/>
        <end position="125"/>
    </location>
</feature>
<feature type="region of interest" description="Disordered" evidence="1">
    <location>
        <begin position="1"/>
        <end position="42"/>
    </location>
</feature>
<feature type="non-terminal residue" evidence="3">
    <location>
        <position position="198"/>
    </location>
</feature>
<dbReference type="AlphaFoldDB" id="A0A848NS85"/>
<feature type="compositionally biased region" description="Gly residues" evidence="1">
    <location>
        <begin position="1"/>
        <end position="25"/>
    </location>
</feature>
<dbReference type="SMART" id="SM01008">
    <property type="entry name" value="Ald_Xan_dh_C"/>
    <property type="match status" value="1"/>
</dbReference>
<gene>
    <name evidence="3" type="ORF">HGQ98_32620</name>
</gene>
<dbReference type="InterPro" id="IPR036856">
    <property type="entry name" value="Ald_Oxase/Xan_DH_a/b_sf"/>
</dbReference>